<evidence type="ECO:0000256" key="2">
    <source>
        <dbReference type="ARBA" id="ARBA00022679"/>
    </source>
</evidence>
<keyword evidence="1 5" id="KW-0489">Methyltransferase</keyword>
<gene>
    <name evidence="7" type="ORF">ENM11_04260</name>
</gene>
<dbReference type="PANTHER" id="PTHR11727">
    <property type="entry name" value="DIMETHYLADENOSINE TRANSFERASE"/>
    <property type="match status" value="1"/>
</dbReference>
<evidence type="ECO:0000259" key="6">
    <source>
        <dbReference type="SMART" id="SM00650"/>
    </source>
</evidence>
<dbReference type="SUPFAM" id="SSF53335">
    <property type="entry name" value="S-adenosyl-L-methionine-dependent methyltransferases"/>
    <property type="match status" value="1"/>
</dbReference>
<proteinExistence type="inferred from homology"/>
<accession>A0A7C5QDF4</accession>
<dbReference type="InterPro" id="IPR020598">
    <property type="entry name" value="rRNA_Ade_methylase_Trfase_N"/>
</dbReference>
<dbReference type="SMART" id="SM00650">
    <property type="entry name" value="rADc"/>
    <property type="match status" value="1"/>
</dbReference>
<dbReference type="AlphaFoldDB" id="A0A7C5QDF4"/>
<name>A0A7C5QDF4_CALS0</name>
<dbReference type="InterPro" id="IPR001737">
    <property type="entry name" value="KsgA/Erm"/>
</dbReference>
<dbReference type="Gene3D" id="3.40.50.150">
    <property type="entry name" value="Vaccinia Virus protein VP39"/>
    <property type="match status" value="1"/>
</dbReference>
<protein>
    <recommendedName>
        <fullName evidence="6">Ribosomal RNA adenine methylase transferase N-terminal domain-containing protein</fullName>
    </recommendedName>
</protein>
<dbReference type="EMBL" id="DRWN01000029">
    <property type="protein sequence ID" value="HHK68351.1"/>
    <property type="molecule type" value="Genomic_DNA"/>
</dbReference>
<sequence>MELARLKADQHFLIDKNVVDRLVDVSEVSGDDVVLDVGAGTGVITEKLAEKAKMVYAVELDKTFEPQLARLAARYGNIRVFWGSFLGLKLPFYNKVVSNPPFSILEPLLQRHLKKPVPMSLIAPLRFAQTLTSERYDSLLSFRAQLAYRSMVLDVLDGNVFNPPYPGKACILLLRPLDLGEAERLMMIFFSQSGSKVRNALRNVFWSRTSKREATKLVELSNLSDGVLNKRVCRITLDEATAVYELIKRVVLTGI</sequence>
<dbReference type="Pfam" id="PF00398">
    <property type="entry name" value="RrnaAD"/>
    <property type="match status" value="1"/>
</dbReference>
<dbReference type="GO" id="GO:0003723">
    <property type="term" value="F:RNA binding"/>
    <property type="evidence" value="ECO:0007669"/>
    <property type="project" value="UniProtKB-UniRule"/>
</dbReference>
<evidence type="ECO:0000313" key="7">
    <source>
        <dbReference type="EMBL" id="HHK68351.1"/>
    </source>
</evidence>
<evidence type="ECO:0000256" key="5">
    <source>
        <dbReference type="PROSITE-ProRule" id="PRU01026"/>
    </source>
</evidence>
<keyword evidence="4 5" id="KW-0694">RNA-binding</keyword>
<dbReference type="PANTHER" id="PTHR11727:SF7">
    <property type="entry name" value="DIMETHYLADENOSINE TRANSFERASE-RELATED"/>
    <property type="match status" value="1"/>
</dbReference>
<dbReference type="GO" id="GO:0000179">
    <property type="term" value="F:rRNA (adenine-N6,N6-)-dimethyltransferase activity"/>
    <property type="evidence" value="ECO:0007669"/>
    <property type="project" value="UniProtKB-UniRule"/>
</dbReference>
<comment type="similarity">
    <text evidence="5">Belongs to the class I-like SAM-binding methyltransferase superfamily. rRNA adenine N(6)-methyltransferase family.</text>
</comment>
<dbReference type="InterPro" id="IPR020596">
    <property type="entry name" value="rRNA_Ade_Mease_Trfase_CS"/>
</dbReference>
<feature type="binding site" evidence="5">
    <location>
        <position position="13"/>
    </location>
    <ligand>
        <name>S-adenosyl-L-methionine</name>
        <dbReference type="ChEBI" id="CHEBI:59789"/>
    </ligand>
</feature>
<feature type="binding site" evidence="5">
    <location>
        <position position="38"/>
    </location>
    <ligand>
        <name>S-adenosyl-L-methionine</name>
        <dbReference type="ChEBI" id="CHEBI:59789"/>
    </ligand>
</feature>
<dbReference type="CDD" id="cd02440">
    <property type="entry name" value="AdoMet_MTases"/>
    <property type="match status" value="1"/>
</dbReference>
<comment type="caution">
    <text evidence="5">Lacks conserved residue(s) required for the propagation of feature annotation.</text>
</comment>
<feature type="binding site" evidence="5">
    <location>
        <position position="11"/>
    </location>
    <ligand>
        <name>S-adenosyl-L-methionine</name>
        <dbReference type="ChEBI" id="CHEBI:59789"/>
    </ligand>
</feature>
<keyword evidence="3 5" id="KW-0949">S-adenosyl-L-methionine</keyword>
<evidence type="ECO:0000256" key="1">
    <source>
        <dbReference type="ARBA" id="ARBA00022603"/>
    </source>
</evidence>
<comment type="caution">
    <text evidence="7">The sequence shown here is derived from an EMBL/GenBank/DDBJ whole genome shotgun (WGS) entry which is preliminary data.</text>
</comment>
<dbReference type="PROSITE" id="PS51689">
    <property type="entry name" value="SAM_RNA_A_N6_MT"/>
    <property type="match status" value="1"/>
</dbReference>
<feature type="binding site" evidence="5">
    <location>
        <position position="99"/>
    </location>
    <ligand>
        <name>S-adenosyl-L-methionine</name>
        <dbReference type="ChEBI" id="CHEBI:59789"/>
    </ligand>
</feature>
<dbReference type="PROSITE" id="PS01131">
    <property type="entry name" value="RRNA_A_DIMETH"/>
    <property type="match status" value="1"/>
</dbReference>
<evidence type="ECO:0000256" key="3">
    <source>
        <dbReference type="ARBA" id="ARBA00022691"/>
    </source>
</evidence>
<dbReference type="InterPro" id="IPR029063">
    <property type="entry name" value="SAM-dependent_MTases_sf"/>
</dbReference>
<keyword evidence="2 5" id="KW-0808">Transferase</keyword>
<reference evidence="7" key="1">
    <citation type="journal article" date="2020" name="mSystems">
        <title>Genome- and Community-Level Interaction Insights into Carbon Utilization and Element Cycling Functions of Hydrothermarchaeota in Hydrothermal Sediment.</title>
        <authorList>
            <person name="Zhou Z."/>
            <person name="Liu Y."/>
            <person name="Xu W."/>
            <person name="Pan J."/>
            <person name="Luo Z.H."/>
            <person name="Li M."/>
        </authorList>
    </citation>
    <scope>NUCLEOTIDE SEQUENCE [LARGE SCALE GENOMIC DNA]</scope>
    <source>
        <strain evidence="7">SpSt-1056</strain>
    </source>
</reference>
<feature type="domain" description="Ribosomal RNA adenine methylase transferase N-terminal" evidence="6">
    <location>
        <begin position="18"/>
        <end position="178"/>
    </location>
</feature>
<organism evidence="7">
    <name type="scientific">Caldiarchaeum subterraneum</name>
    <dbReference type="NCBI Taxonomy" id="311458"/>
    <lineage>
        <taxon>Archaea</taxon>
        <taxon>Nitrososphaerota</taxon>
        <taxon>Candidatus Caldarchaeales</taxon>
        <taxon>Candidatus Caldarchaeaceae</taxon>
        <taxon>Candidatus Caldarchaeum</taxon>
    </lineage>
</organism>
<evidence type="ECO:0000256" key="4">
    <source>
        <dbReference type="ARBA" id="ARBA00022884"/>
    </source>
</evidence>
<feature type="binding site" evidence="5">
    <location>
        <position position="59"/>
    </location>
    <ligand>
        <name>S-adenosyl-L-methionine</name>
        <dbReference type="ChEBI" id="CHEBI:59789"/>
    </ligand>
</feature>